<dbReference type="AlphaFoldDB" id="A0A8B6F7K9"/>
<evidence type="ECO:0000313" key="2">
    <source>
        <dbReference type="Proteomes" id="UP000596742"/>
    </source>
</evidence>
<sequence>MPMTASALMKHEFNSPAIKKCTIQQSVGQIEYTNEIAIPDQQNSQDVPSVRRTHGMLLQETNNQHRSVTQSYHRTPEVMVWDINSRLREISVTHDVVHLKSCRFQPEDILNQHMADLNVRIGKTDTL</sequence>
<evidence type="ECO:0000313" key="1">
    <source>
        <dbReference type="EMBL" id="VDI43911.1"/>
    </source>
</evidence>
<gene>
    <name evidence="1" type="ORF">MGAL_10B031198</name>
</gene>
<proteinExistence type="predicted"/>
<protein>
    <submittedName>
        <fullName evidence="1">Uncharacterized protein</fullName>
    </submittedName>
</protein>
<organism evidence="1 2">
    <name type="scientific">Mytilus galloprovincialis</name>
    <name type="common">Mediterranean mussel</name>
    <dbReference type="NCBI Taxonomy" id="29158"/>
    <lineage>
        <taxon>Eukaryota</taxon>
        <taxon>Metazoa</taxon>
        <taxon>Spiralia</taxon>
        <taxon>Lophotrochozoa</taxon>
        <taxon>Mollusca</taxon>
        <taxon>Bivalvia</taxon>
        <taxon>Autobranchia</taxon>
        <taxon>Pteriomorphia</taxon>
        <taxon>Mytilida</taxon>
        <taxon>Mytiloidea</taxon>
        <taxon>Mytilidae</taxon>
        <taxon>Mytilinae</taxon>
        <taxon>Mytilus</taxon>
    </lineage>
</organism>
<dbReference type="EMBL" id="UYJE01006200">
    <property type="protein sequence ID" value="VDI43911.1"/>
    <property type="molecule type" value="Genomic_DNA"/>
</dbReference>
<name>A0A8B6F7K9_MYTGA</name>
<comment type="caution">
    <text evidence="1">The sequence shown here is derived from an EMBL/GenBank/DDBJ whole genome shotgun (WGS) entry which is preliminary data.</text>
</comment>
<reference evidence="1" key="1">
    <citation type="submission" date="2018-11" db="EMBL/GenBank/DDBJ databases">
        <authorList>
            <person name="Alioto T."/>
            <person name="Alioto T."/>
        </authorList>
    </citation>
    <scope>NUCLEOTIDE SEQUENCE</scope>
</reference>
<keyword evidence="2" id="KW-1185">Reference proteome</keyword>
<dbReference type="Proteomes" id="UP000596742">
    <property type="component" value="Unassembled WGS sequence"/>
</dbReference>
<accession>A0A8B6F7K9</accession>